<reference evidence="10 11" key="1">
    <citation type="journal article" date="2019" name="ISME J.">
        <title>Candidatus Macondimonas diazotrophica, a novel gammaproteobacterial genus dominating crude-oil-contaminated coastal sediments.</title>
        <authorList>
            <person name="Karthikeyan S."/>
            <person name="Konstantinidis K."/>
        </authorList>
    </citation>
    <scope>NUCLEOTIDE SEQUENCE [LARGE SCALE GENOMIC DNA]</scope>
    <source>
        <strain evidence="10 11">KTK01</strain>
    </source>
</reference>
<dbReference type="SUPFAM" id="SSF54423">
    <property type="entry name" value="DsbC/DsbG N-terminal domain-like"/>
    <property type="match status" value="1"/>
</dbReference>
<name>A0A4Z0FFL5_9GAMM</name>
<comment type="similarity">
    <text evidence="2 7">Belongs to the thioredoxin family. DsbC subfamily.</text>
</comment>
<dbReference type="GO" id="GO:0042597">
    <property type="term" value="C:periplasmic space"/>
    <property type="evidence" value="ECO:0007669"/>
    <property type="project" value="UniProtKB-SubCell"/>
</dbReference>
<dbReference type="CDD" id="cd03020">
    <property type="entry name" value="DsbA_DsbC_DsbG"/>
    <property type="match status" value="1"/>
</dbReference>
<keyword evidence="4 7" id="KW-0574">Periplasm</keyword>
<feature type="domain" description="Thioredoxin-like fold" evidence="9">
    <location>
        <begin position="138"/>
        <end position="265"/>
    </location>
</feature>
<organism evidence="10 11">
    <name type="scientific">Candidatus Macondimonas diazotrophica</name>
    <dbReference type="NCBI Taxonomy" id="2305248"/>
    <lineage>
        <taxon>Bacteria</taxon>
        <taxon>Pseudomonadati</taxon>
        <taxon>Pseudomonadota</taxon>
        <taxon>Gammaproteobacteria</taxon>
        <taxon>Chromatiales</taxon>
        <taxon>Ectothiorhodospiraceae</taxon>
        <taxon>Candidatus Macondimonas</taxon>
    </lineage>
</organism>
<evidence type="ECO:0000256" key="7">
    <source>
        <dbReference type="RuleBase" id="RU364038"/>
    </source>
</evidence>
<feature type="domain" description="Disulphide bond isomerase DsbC/G N-terminal" evidence="8">
    <location>
        <begin position="62"/>
        <end position="105"/>
    </location>
</feature>
<dbReference type="PANTHER" id="PTHR35272">
    <property type="entry name" value="THIOL:DISULFIDE INTERCHANGE PROTEIN DSBC-RELATED"/>
    <property type="match status" value="1"/>
</dbReference>
<dbReference type="InterPro" id="IPR036249">
    <property type="entry name" value="Thioredoxin-like_sf"/>
</dbReference>
<proteinExistence type="inferred from homology"/>
<evidence type="ECO:0000256" key="4">
    <source>
        <dbReference type="ARBA" id="ARBA00022764"/>
    </source>
</evidence>
<dbReference type="Proteomes" id="UP000297890">
    <property type="component" value="Unassembled WGS sequence"/>
</dbReference>
<comment type="function">
    <text evidence="7">Required for disulfide bond formation in some periplasmic proteins. Acts by transferring its disulfide bond to other proteins and is reduced in the process.</text>
</comment>
<dbReference type="PANTHER" id="PTHR35272:SF4">
    <property type="entry name" value="THIOL:DISULFIDE INTERCHANGE PROTEIN DSBG"/>
    <property type="match status" value="1"/>
</dbReference>
<dbReference type="Pfam" id="PF10411">
    <property type="entry name" value="DsbC_N"/>
    <property type="match status" value="1"/>
</dbReference>
<dbReference type="Gene3D" id="3.10.450.70">
    <property type="entry name" value="Disulphide bond isomerase, DsbC/G, N-terminal"/>
    <property type="match status" value="1"/>
</dbReference>
<evidence type="ECO:0000256" key="6">
    <source>
        <dbReference type="ARBA" id="ARBA00023284"/>
    </source>
</evidence>
<evidence type="ECO:0000256" key="5">
    <source>
        <dbReference type="ARBA" id="ARBA00023157"/>
    </source>
</evidence>
<dbReference type="EMBL" id="SRIO01000001">
    <property type="protein sequence ID" value="TFZ84171.1"/>
    <property type="molecule type" value="Genomic_DNA"/>
</dbReference>
<dbReference type="InterPro" id="IPR018950">
    <property type="entry name" value="DiS-bond_isomerase_DsbC/G_N"/>
</dbReference>
<dbReference type="NCBIfam" id="NF008657">
    <property type="entry name" value="PRK11657.1"/>
    <property type="match status" value="1"/>
</dbReference>
<dbReference type="InterPro" id="IPR051470">
    <property type="entry name" value="Thiol:disulfide_interchange"/>
</dbReference>
<dbReference type="InterPro" id="IPR012336">
    <property type="entry name" value="Thioredoxin-like_fold"/>
</dbReference>
<comment type="subcellular location">
    <subcellularLocation>
        <location evidence="1 7">Periplasm</location>
    </subcellularLocation>
</comment>
<dbReference type="OrthoDB" id="12976at2"/>
<sequence>MSIHSGGTPKVAASNLRARVRIAVAAVLLGLAGGVAAAEPVPSVLARLLEMGLQVEGRFEAPAQMTGYVLRARESGRADVVYVSADGRHLFIGNILDETGQDLTQLHVEDHVLGPELDALWKEIESARWVAEGAAKPTRVIYSFTDPNCGYCHLLWRVTRRYHDAGLQVRHLMVDVIKASSTGKAAAILQSKDPAQSLAENERRFREGGIAVAATIQDDTRKALSRHRKMMDRLGVSGTPAILYRDANGKVRLQRGMTDLDTLARIIGLPAQAIDDPDLARFRVTPKG</sequence>
<evidence type="ECO:0000256" key="3">
    <source>
        <dbReference type="ARBA" id="ARBA00022729"/>
    </source>
</evidence>
<dbReference type="AlphaFoldDB" id="A0A4Z0FFL5"/>
<accession>A0A4Z0FFL5</accession>
<evidence type="ECO:0000313" key="11">
    <source>
        <dbReference type="Proteomes" id="UP000297890"/>
    </source>
</evidence>
<evidence type="ECO:0000256" key="1">
    <source>
        <dbReference type="ARBA" id="ARBA00004418"/>
    </source>
</evidence>
<gene>
    <name evidence="10" type="primary">dsbG</name>
    <name evidence="10" type="ORF">E4680_01135</name>
</gene>
<keyword evidence="11" id="KW-1185">Reference proteome</keyword>
<protein>
    <recommendedName>
        <fullName evidence="7">Thiol:disulfide interchange protein</fullName>
    </recommendedName>
</protein>
<dbReference type="InterPro" id="IPR033954">
    <property type="entry name" value="DiS-bond_Isoase_DsbC/G"/>
</dbReference>
<comment type="caution">
    <text evidence="10">The sequence shown here is derived from an EMBL/GenBank/DDBJ whole genome shotgun (WGS) entry which is preliminary data.</text>
</comment>
<dbReference type="InterPro" id="IPR009094">
    <property type="entry name" value="DiS-bond_isomerase_DsbC/G_N_sf"/>
</dbReference>
<evidence type="ECO:0000256" key="2">
    <source>
        <dbReference type="ARBA" id="ARBA00009813"/>
    </source>
</evidence>
<evidence type="ECO:0000259" key="8">
    <source>
        <dbReference type="Pfam" id="PF10411"/>
    </source>
</evidence>
<evidence type="ECO:0000313" key="10">
    <source>
        <dbReference type="EMBL" id="TFZ84171.1"/>
    </source>
</evidence>
<dbReference type="SUPFAM" id="SSF52833">
    <property type="entry name" value="Thioredoxin-like"/>
    <property type="match status" value="1"/>
</dbReference>
<dbReference type="RefSeq" id="WP_135280531.1">
    <property type="nucleotide sequence ID" value="NZ_SRIO01000001.1"/>
</dbReference>
<keyword evidence="3 7" id="KW-0732">Signal</keyword>
<evidence type="ECO:0000259" key="9">
    <source>
        <dbReference type="Pfam" id="PF13098"/>
    </source>
</evidence>
<keyword evidence="6 7" id="KW-0676">Redox-active center</keyword>
<dbReference type="Gene3D" id="3.40.30.10">
    <property type="entry name" value="Glutaredoxin"/>
    <property type="match status" value="1"/>
</dbReference>
<keyword evidence="5" id="KW-1015">Disulfide bond</keyword>
<dbReference type="Pfam" id="PF13098">
    <property type="entry name" value="Thioredoxin_2"/>
    <property type="match status" value="1"/>
</dbReference>